<keyword evidence="2" id="KW-1185">Reference proteome</keyword>
<accession>A0A1N6ZYB0</accession>
<gene>
    <name evidence="1" type="ORF">SAMN05421797_11020</name>
</gene>
<dbReference type="SUPFAM" id="SSF56300">
    <property type="entry name" value="Metallo-dependent phosphatases"/>
    <property type="match status" value="1"/>
</dbReference>
<dbReference type="AlphaFoldDB" id="A0A1N6ZYB0"/>
<evidence type="ECO:0000313" key="2">
    <source>
        <dbReference type="Proteomes" id="UP000186953"/>
    </source>
</evidence>
<dbReference type="EMBL" id="FTMA01000010">
    <property type="protein sequence ID" value="SIR31824.1"/>
    <property type="molecule type" value="Genomic_DNA"/>
</dbReference>
<evidence type="ECO:0000313" key="1">
    <source>
        <dbReference type="EMBL" id="SIR31824.1"/>
    </source>
</evidence>
<dbReference type="PANTHER" id="PTHR43143">
    <property type="entry name" value="METALLOPHOSPHOESTERASE, CALCINEURIN SUPERFAMILY"/>
    <property type="match status" value="1"/>
</dbReference>
<reference evidence="2" key="1">
    <citation type="submission" date="2017-01" db="EMBL/GenBank/DDBJ databases">
        <authorList>
            <person name="Varghese N."/>
            <person name="Submissions S."/>
        </authorList>
    </citation>
    <scope>NUCLEOTIDE SEQUENCE [LARGE SCALE GENOMIC DNA]</scope>
    <source>
        <strain evidence="2">DSM 15366</strain>
    </source>
</reference>
<dbReference type="OrthoDB" id="9816081at2"/>
<dbReference type="PANTHER" id="PTHR43143:SF1">
    <property type="entry name" value="SERINE_THREONINE-PROTEIN PHOSPHATASE CPPED1"/>
    <property type="match status" value="1"/>
</dbReference>
<organism evidence="1 2">
    <name type="scientific">Maribacter ulvicola</name>
    <dbReference type="NCBI Taxonomy" id="228959"/>
    <lineage>
        <taxon>Bacteria</taxon>
        <taxon>Pseudomonadati</taxon>
        <taxon>Bacteroidota</taxon>
        <taxon>Flavobacteriia</taxon>
        <taxon>Flavobacteriales</taxon>
        <taxon>Flavobacteriaceae</taxon>
        <taxon>Maribacter</taxon>
    </lineage>
</organism>
<dbReference type="InterPro" id="IPR029052">
    <property type="entry name" value="Metallo-depent_PP-like"/>
</dbReference>
<dbReference type="InterPro" id="IPR051918">
    <property type="entry name" value="STPP_CPPED1"/>
</dbReference>
<protein>
    <submittedName>
        <fullName evidence="1">Calcineurin-like phosphoesterase</fullName>
    </submittedName>
</protein>
<dbReference type="Proteomes" id="UP000186953">
    <property type="component" value="Unassembled WGS sequence"/>
</dbReference>
<sequence>MRRRNFINGLGAGATLSLVTPTLLSFTPSIGAKKIGKSLNFGIVSDVHKDLIPDADQRLESFIHKAIDKEVDFIIQMGDFCFGEEKNRGFLNIWNQFKGAKYHVLGNHDMDKNSKEEMLDFWGMPKTYYSYDVGGYHFIVLDANFLYQDGKFIDYKHANFYVDDSIRTFIDNEQIEWFKADLRATKLPTIVFSHQSLWHYQWGVKNRLTLQKIMETYNDKIICCLNGHNHLDFHHHQNGIDYVEINSMSYQWLSSNYKSTERFPKEFYDQYGNLPHIGAYKDPLYAFATLDPAGTMKIEGVKSEWMSPSPYDMGMIKGVEGMVYSSKISDYEFTFKNKGR</sequence>
<name>A0A1N6ZYB0_9FLAO</name>
<dbReference type="STRING" id="228959.SAMN05421797_11020"/>
<proteinExistence type="predicted"/>
<dbReference type="Gene3D" id="3.60.21.10">
    <property type="match status" value="1"/>
</dbReference>
<dbReference type="RefSeq" id="WP_076550839.1">
    <property type="nucleotide sequence ID" value="NZ_FTMA01000010.1"/>
</dbReference>